<feature type="region of interest" description="Disordered" evidence="4">
    <location>
        <begin position="1"/>
        <end position="20"/>
    </location>
</feature>
<sequence length="456" mass="49026">MDIPPPPAHASEPSRLDAPVWTTPAGEIRGWTDRGVARATGIPYAKAGRHERPRPVTTLRRPFEATRWSPSCPQVPIKQPSVILPPTLQPQPVSEHCQNLSITLPIDASPSDRLPVMVWIHGGSYTTGAGDISIFDPYPLVMEQRVVVVSVTYRLGMFGYLGAEAWRPANLGLLDQVEALAWVHRNIASFGGDPGNVTLFGQSAGGDSVAHLMIAEGTRGLFQRAIIASAPFGLTLERAAMSAAMAEEASGIDEDSSADEIVAAQAHVEAAARPFGLRAAMPFGVQYGFDPLPAEGERDEAWSDVAHDVDVLVGWTAREVALFTDEVPALRRAGTVPGLGRGVREAAVRSLTEVVYGRGARAFGRRHHRAGGHGYQYVLDWGPPRNPYRAAHTIDLPLLFGDEDAWRGSAILAGSTWRDVDVAGRTVRGIWGDLARTGRLAPRRRPGLITVAALAA</sequence>
<dbReference type="PANTHER" id="PTHR11559">
    <property type="entry name" value="CARBOXYLESTERASE"/>
    <property type="match status" value="1"/>
</dbReference>
<dbReference type="EC" id="3.1.1.-" evidence="3"/>
<dbReference type="InterPro" id="IPR019826">
    <property type="entry name" value="Carboxylesterase_B_AS"/>
</dbReference>
<reference evidence="6 7" key="1">
    <citation type="journal article" date="2023" name="Environ Microbiome">
        <title>A coral-associated actinobacterium mitigates coral bleaching under heat stress.</title>
        <authorList>
            <person name="Li J."/>
            <person name="Zou Y."/>
            <person name="Li Q."/>
            <person name="Zhang J."/>
            <person name="Bourne D.G."/>
            <person name="Lyu Y."/>
            <person name="Liu C."/>
            <person name="Zhang S."/>
        </authorList>
    </citation>
    <scope>NUCLEOTIDE SEQUENCE [LARGE SCALE GENOMIC DNA]</scope>
    <source>
        <strain evidence="6 7">SCSIO 13291</strain>
    </source>
</reference>
<protein>
    <recommendedName>
        <fullName evidence="3">Carboxylic ester hydrolase</fullName>
        <ecNumber evidence="3">3.1.1.-</ecNumber>
    </recommendedName>
</protein>
<evidence type="ECO:0000256" key="4">
    <source>
        <dbReference type="SAM" id="MobiDB-lite"/>
    </source>
</evidence>
<gene>
    <name evidence="6" type="ORF">PCC79_01600</name>
</gene>
<dbReference type="PROSITE" id="PS00122">
    <property type="entry name" value="CARBOXYLESTERASE_B_1"/>
    <property type="match status" value="1"/>
</dbReference>
<dbReference type="Pfam" id="PF00135">
    <property type="entry name" value="COesterase"/>
    <property type="match status" value="1"/>
</dbReference>
<dbReference type="Proteomes" id="UP001434337">
    <property type="component" value="Chromosome"/>
</dbReference>
<dbReference type="InterPro" id="IPR029058">
    <property type="entry name" value="AB_hydrolase_fold"/>
</dbReference>
<dbReference type="InterPro" id="IPR002018">
    <property type="entry name" value="CarbesteraseB"/>
</dbReference>
<evidence type="ECO:0000313" key="7">
    <source>
        <dbReference type="Proteomes" id="UP001434337"/>
    </source>
</evidence>
<name>A0ABZ3C825_9ACTN</name>
<evidence type="ECO:0000313" key="6">
    <source>
        <dbReference type="EMBL" id="WZW98934.1"/>
    </source>
</evidence>
<dbReference type="InterPro" id="IPR050309">
    <property type="entry name" value="Type-B_Carboxylest/Lipase"/>
</dbReference>
<keyword evidence="2 3" id="KW-0378">Hydrolase</keyword>
<evidence type="ECO:0000256" key="1">
    <source>
        <dbReference type="ARBA" id="ARBA00005964"/>
    </source>
</evidence>
<evidence type="ECO:0000259" key="5">
    <source>
        <dbReference type="Pfam" id="PF00135"/>
    </source>
</evidence>
<keyword evidence="7" id="KW-1185">Reference proteome</keyword>
<organism evidence="6 7">
    <name type="scientific">Propioniciclava soli</name>
    <dbReference type="NCBI Taxonomy" id="2775081"/>
    <lineage>
        <taxon>Bacteria</taxon>
        <taxon>Bacillati</taxon>
        <taxon>Actinomycetota</taxon>
        <taxon>Actinomycetes</taxon>
        <taxon>Propionibacteriales</taxon>
        <taxon>Propionibacteriaceae</taxon>
        <taxon>Propioniciclava</taxon>
    </lineage>
</organism>
<comment type="similarity">
    <text evidence="1 3">Belongs to the type-B carboxylesterase/lipase family.</text>
</comment>
<dbReference type="SUPFAM" id="SSF53474">
    <property type="entry name" value="alpha/beta-Hydrolases"/>
    <property type="match status" value="1"/>
</dbReference>
<accession>A0ABZ3C825</accession>
<dbReference type="RefSeq" id="WP_342372801.1">
    <property type="nucleotide sequence ID" value="NZ_CP115965.1"/>
</dbReference>
<evidence type="ECO:0000256" key="3">
    <source>
        <dbReference type="RuleBase" id="RU361235"/>
    </source>
</evidence>
<dbReference type="EMBL" id="CP115965">
    <property type="protein sequence ID" value="WZW98934.1"/>
    <property type="molecule type" value="Genomic_DNA"/>
</dbReference>
<evidence type="ECO:0000256" key="2">
    <source>
        <dbReference type="ARBA" id="ARBA00022801"/>
    </source>
</evidence>
<proteinExistence type="inferred from homology"/>
<dbReference type="Gene3D" id="3.40.50.1820">
    <property type="entry name" value="alpha/beta hydrolase"/>
    <property type="match status" value="1"/>
</dbReference>
<feature type="domain" description="Carboxylesterase type B" evidence="5">
    <location>
        <begin position="18"/>
        <end position="325"/>
    </location>
</feature>